<evidence type="ECO:0000256" key="3">
    <source>
        <dbReference type="ARBA" id="ARBA00022705"/>
    </source>
</evidence>
<keyword evidence="4" id="KW-0378">Hydrolase</keyword>
<keyword evidence="3" id="KW-0235">DNA replication</keyword>
<dbReference type="OrthoDB" id="1744952at2759"/>
<evidence type="ECO:0000256" key="4">
    <source>
        <dbReference type="ARBA" id="ARBA00022806"/>
    </source>
</evidence>
<comment type="caution">
    <text evidence="7">The sequence shown here is derived from an EMBL/GenBank/DDBJ whole genome shotgun (WGS) entry which is preliminary data.</text>
</comment>
<evidence type="ECO:0000313" key="8">
    <source>
        <dbReference type="Proteomes" id="UP000784294"/>
    </source>
</evidence>
<comment type="similarity">
    <text evidence="2">Belongs to the MCM family.</text>
</comment>
<reference evidence="7" key="1">
    <citation type="submission" date="2018-11" db="EMBL/GenBank/DDBJ databases">
        <authorList>
            <consortium name="Pathogen Informatics"/>
        </authorList>
    </citation>
    <scope>NUCLEOTIDE SEQUENCE</scope>
</reference>
<dbReference type="GO" id="GO:0005634">
    <property type="term" value="C:nucleus"/>
    <property type="evidence" value="ECO:0007669"/>
    <property type="project" value="UniProtKB-SubCell"/>
</dbReference>
<dbReference type="InterPro" id="IPR041024">
    <property type="entry name" value="Mcm6_C"/>
</dbReference>
<keyword evidence="4" id="KW-0347">Helicase</keyword>
<organism evidence="7 8">
    <name type="scientific">Protopolystoma xenopodis</name>
    <dbReference type="NCBI Taxonomy" id="117903"/>
    <lineage>
        <taxon>Eukaryota</taxon>
        <taxon>Metazoa</taxon>
        <taxon>Spiralia</taxon>
        <taxon>Lophotrochozoa</taxon>
        <taxon>Platyhelminthes</taxon>
        <taxon>Monogenea</taxon>
        <taxon>Polyopisthocotylea</taxon>
        <taxon>Polystomatidea</taxon>
        <taxon>Polystomatidae</taxon>
        <taxon>Protopolystoma</taxon>
    </lineage>
</organism>
<comment type="subcellular location">
    <subcellularLocation>
        <location evidence="1">Nucleus</location>
    </subcellularLocation>
</comment>
<dbReference type="Gene3D" id="1.20.58.870">
    <property type="match status" value="1"/>
</dbReference>
<name>A0A3S5CL39_9PLAT</name>
<feature type="domain" description="Mcm6 C-terminal winged-helix" evidence="6">
    <location>
        <begin position="30"/>
        <end position="141"/>
    </location>
</feature>
<dbReference type="Pfam" id="PF18263">
    <property type="entry name" value="WHD_MCM6"/>
    <property type="match status" value="1"/>
</dbReference>
<sequence length="142" mass="15899">MEEEESPTVAVSNTPITGLIVEPVEPSGYLRLTYEEYKRIADLLVLQTKQGEESSLAASGADTGSPVGAIRKSELINWYMEEIGDELQTEQQLLECKLLIERVIERLVKRDHILIELARTGLDKDATADQDPYIVVHPNYVS</sequence>
<dbReference type="GO" id="GO:0004386">
    <property type="term" value="F:helicase activity"/>
    <property type="evidence" value="ECO:0007669"/>
    <property type="project" value="UniProtKB-KW"/>
</dbReference>
<keyword evidence="4" id="KW-0067">ATP-binding</keyword>
<evidence type="ECO:0000313" key="7">
    <source>
        <dbReference type="EMBL" id="VEL30080.1"/>
    </source>
</evidence>
<protein>
    <recommendedName>
        <fullName evidence="6">Mcm6 C-terminal winged-helix domain-containing protein</fullName>
    </recommendedName>
</protein>
<dbReference type="EMBL" id="CAAALY010109203">
    <property type="protein sequence ID" value="VEL30080.1"/>
    <property type="molecule type" value="Genomic_DNA"/>
</dbReference>
<proteinExistence type="inferred from homology"/>
<accession>A0A3S5CL39</accession>
<keyword evidence="5" id="KW-0539">Nucleus</keyword>
<evidence type="ECO:0000256" key="2">
    <source>
        <dbReference type="ARBA" id="ARBA00008010"/>
    </source>
</evidence>
<keyword evidence="8" id="KW-1185">Reference proteome</keyword>
<evidence type="ECO:0000256" key="5">
    <source>
        <dbReference type="ARBA" id="ARBA00023242"/>
    </source>
</evidence>
<dbReference type="AlphaFoldDB" id="A0A3S5CL39"/>
<evidence type="ECO:0000259" key="6">
    <source>
        <dbReference type="Pfam" id="PF18263"/>
    </source>
</evidence>
<keyword evidence="4" id="KW-0547">Nucleotide-binding</keyword>
<dbReference type="Proteomes" id="UP000784294">
    <property type="component" value="Unassembled WGS sequence"/>
</dbReference>
<gene>
    <name evidence="7" type="ORF">PXEA_LOCUS23520</name>
</gene>
<evidence type="ECO:0000256" key="1">
    <source>
        <dbReference type="ARBA" id="ARBA00004123"/>
    </source>
</evidence>
<dbReference type="GO" id="GO:0006260">
    <property type="term" value="P:DNA replication"/>
    <property type="evidence" value="ECO:0007669"/>
    <property type="project" value="UniProtKB-KW"/>
</dbReference>